<name>A0A4Y7QNA0_9AGAM</name>
<dbReference type="EMBL" id="ML170157">
    <property type="protein sequence ID" value="TDL28738.1"/>
    <property type="molecule type" value="Genomic_DNA"/>
</dbReference>
<dbReference type="Proteomes" id="UP000294933">
    <property type="component" value="Unassembled WGS sequence"/>
</dbReference>
<gene>
    <name evidence="1" type="ORF">BD410DRAFT_712419</name>
</gene>
<organism evidence="1 2">
    <name type="scientific">Rickenella mellea</name>
    <dbReference type="NCBI Taxonomy" id="50990"/>
    <lineage>
        <taxon>Eukaryota</taxon>
        <taxon>Fungi</taxon>
        <taxon>Dikarya</taxon>
        <taxon>Basidiomycota</taxon>
        <taxon>Agaricomycotina</taxon>
        <taxon>Agaricomycetes</taxon>
        <taxon>Hymenochaetales</taxon>
        <taxon>Rickenellaceae</taxon>
        <taxon>Rickenella</taxon>
    </lineage>
</organism>
<reference evidence="1 2" key="1">
    <citation type="submission" date="2018-06" db="EMBL/GenBank/DDBJ databases">
        <title>A transcriptomic atlas of mushroom development highlights an independent origin of complex multicellularity.</title>
        <authorList>
            <consortium name="DOE Joint Genome Institute"/>
            <person name="Krizsan K."/>
            <person name="Almasi E."/>
            <person name="Merenyi Z."/>
            <person name="Sahu N."/>
            <person name="Viragh M."/>
            <person name="Koszo T."/>
            <person name="Mondo S."/>
            <person name="Kiss B."/>
            <person name="Balint B."/>
            <person name="Kues U."/>
            <person name="Barry K."/>
            <person name="Hegedus J.C."/>
            <person name="Henrissat B."/>
            <person name="Johnson J."/>
            <person name="Lipzen A."/>
            <person name="Ohm R."/>
            <person name="Nagy I."/>
            <person name="Pangilinan J."/>
            <person name="Yan J."/>
            <person name="Xiong Y."/>
            <person name="Grigoriev I.V."/>
            <person name="Hibbett D.S."/>
            <person name="Nagy L.G."/>
        </authorList>
    </citation>
    <scope>NUCLEOTIDE SEQUENCE [LARGE SCALE GENOMIC DNA]</scope>
    <source>
        <strain evidence="1 2">SZMC22713</strain>
    </source>
</reference>
<sequence>MLELLLRLRRRELPWEVVDYKVVEPVPMFYDDEDIDIVLVSECETRGTYVFDINELGKWHAARSLEFSRQQLLRELSNKGYNSLISEGWSMTVLRKGKRHRMVVQYDGRGAIISGKFDPRPPPFLDMLNSS</sequence>
<evidence type="ECO:0000313" key="2">
    <source>
        <dbReference type="Proteomes" id="UP000294933"/>
    </source>
</evidence>
<protein>
    <submittedName>
        <fullName evidence="1">Uncharacterized protein</fullName>
    </submittedName>
</protein>
<evidence type="ECO:0000313" key="1">
    <source>
        <dbReference type="EMBL" id="TDL28738.1"/>
    </source>
</evidence>
<accession>A0A4Y7QNA0</accession>
<dbReference type="VEuPathDB" id="FungiDB:BD410DRAFT_712419"/>
<keyword evidence="2" id="KW-1185">Reference proteome</keyword>
<dbReference type="AlphaFoldDB" id="A0A4Y7QNA0"/>
<dbReference type="OrthoDB" id="3349961at2759"/>
<proteinExistence type="predicted"/>